<sequence>MSTTHLTIYDLLRITYTYENKALRDAERMRRDSVCSTPESCLKLAPPSPGGNFSGLETDFTQRYSRKNSQ</sequence>
<dbReference type="InParanoid" id="A0A1Y2M465"/>
<gene>
    <name evidence="2" type="ORF">B5807_05158</name>
</gene>
<dbReference type="AlphaFoldDB" id="A0A1Y2M465"/>
<reference evidence="2 3" key="1">
    <citation type="journal article" date="2017" name="Genome Announc.">
        <title>Genome sequence of the saprophytic ascomycete Epicoccum nigrum ICMP 19927 strain isolated from New Zealand.</title>
        <authorList>
            <person name="Fokin M."/>
            <person name="Fleetwood D."/>
            <person name="Weir B.S."/>
            <person name="Villas-Boas S.G."/>
        </authorList>
    </citation>
    <scope>NUCLEOTIDE SEQUENCE [LARGE SCALE GENOMIC DNA]</scope>
    <source>
        <strain evidence="2 3">ICMP 19927</strain>
    </source>
</reference>
<dbReference type="EMBL" id="KZ107842">
    <property type="protein sequence ID" value="OSS50247.1"/>
    <property type="molecule type" value="Genomic_DNA"/>
</dbReference>
<evidence type="ECO:0000313" key="3">
    <source>
        <dbReference type="Proteomes" id="UP000193240"/>
    </source>
</evidence>
<proteinExistence type="predicted"/>
<feature type="region of interest" description="Disordered" evidence="1">
    <location>
        <begin position="46"/>
        <end position="70"/>
    </location>
</feature>
<name>A0A1Y2M465_EPING</name>
<protein>
    <submittedName>
        <fullName evidence="2">Uncharacterized protein</fullName>
    </submittedName>
</protein>
<organism evidence="2 3">
    <name type="scientific">Epicoccum nigrum</name>
    <name type="common">Soil fungus</name>
    <name type="synonym">Epicoccum purpurascens</name>
    <dbReference type="NCBI Taxonomy" id="105696"/>
    <lineage>
        <taxon>Eukaryota</taxon>
        <taxon>Fungi</taxon>
        <taxon>Dikarya</taxon>
        <taxon>Ascomycota</taxon>
        <taxon>Pezizomycotina</taxon>
        <taxon>Dothideomycetes</taxon>
        <taxon>Pleosporomycetidae</taxon>
        <taxon>Pleosporales</taxon>
        <taxon>Pleosporineae</taxon>
        <taxon>Didymellaceae</taxon>
        <taxon>Epicoccum</taxon>
    </lineage>
</organism>
<evidence type="ECO:0000256" key="1">
    <source>
        <dbReference type="SAM" id="MobiDB-lite"/>
    </source>
</evidence>
<dbReference type="OMA" id="ITYTYEM"/>
<keyword evidence="3" id="KW-1185">Reference proteome</keyword>
<accession>A0A1Y2M465</accession>
<evidence type="ECO:0000313" key="2">
    <source>
        <dbReference type="EMBL" id="OSS50247.1"/>
    </source>
</evidence>
<dbReference type="Proteomes" id="UP000193240">
    <property type="component" value="Unassembled WGS sequence"/>
</dbReference>